<comment type="caution">
    <text evidence="2">The sequence shown here is derived from an EMBL/GenBank/DDBJ whole genome shotgun (WGS) entry which is preliminary data.</text>
</comment>
<reference evidence="2 3" key="1">
    <citation type="submission" date="2019-02" db="EMBL/GenBank/DDBJ databases">
        <title>Draft genome sequences of novel Actinobacteria.</title>
        <authorList>
            <person name="Sahin N."/>
            <person name="Ay H."/>
            <person name="Saygin H."/>
        </authorList>
    </citation>
    <scope>NUCLEOTIDE SEQUENCE [LARGE SCALE GENOMIC DNA]</scope>
    <source>
        <strain evidence="2 3">KC201</strain>
    </source>
</reference>
<dbReference type="EMBL" id="SMJZ01000030">
    <property type="protein sequence ID" value="TDC08250.1"/>
    <property type="molecule type" value="Genomic_DNA"/>
</dbReference>
<proteinExistence type="predicted"/>
<evidence type="ECO:0000313" key="3">
    <source>
        <dbReference type="Proteomes" id="UP000295157"/>
    </source>
</evidence>
<dbReference type="AlphaFoldDB" id="A0A4R4NKL0"/>
<evidence type="ECO:0000313" key="2">
    <source>
        <dbReference type="EMBL" id="TDC08250.1"/>
    </source>
</evidence>
<keyword evidence="3" id="KW-1185">Reference proteome</keyword>
<evidence type="ECO:0000256" key="1">
    <source>
        <dbReference type="SAM" id="MobiDB-lite"/>
    </source>
</evidence>
<sequence length="91" mass="9868">MVGDHGDRTVFTCDLTTGERVARAVDLDSAASEDPDPDAERTMSLIALCRLLEVSESEDSTTPSGWTPQPLSKTGHRATNRDVGWPVPRTN</sequence>
<dbReference type="Proteomes" id="UP000295157">
    <property type="component" value="Unassembled WGS sequence"/>
</dbReference>
<name>A0A4R4NKL0_9ACTN</name>
<gene>
    <name evidence="2" type="ORF">E1267_10850</name>
</gene>
<organism evidence="2 3">
    <name type="scientific">Nonomuraea longispora</name>
    <dbReference type="NCBI Taxonomy" id="1848320"/>
    <lineage>
        <taxon>Bacteria</taxon>
        <taxon>Bacillati</taxon>
        <taxon>Actinomycetota</taxon>
        <taxon>Actinomycetes</taxon>
        <taxon>Streptosporangiales</taxon>
        <taxon>Streptosporangiaceae</taxon>
        <taxon>Nonomuraea</taxon>
    </lineage>
</organism>
<feature type="region of interest" description="Disordered" evidence="1">
    <location>
        <begin position="55"/>
        <end position="91"/>
    </location>
</feature>
<accession>A0A4R4NKL0</accession>
<feature type="compositionally biased region" description="Polar residues" evidence="1">
    <location>
        <begin position="60"/>
        <end position="72"/>
    </location>
</feature>
<protein>
    <submittedName>
        <fullName evidence="2">Uncharacterized protein</fullName>
    </submittedName>
</protein>